<dbReference type="Gene3D" id="3.10.20.310">
    <property type="entry name" value="membrane protein fhac"/>
    <property type="match status" value="3"/>
</dbReference>
<dbReference type="InterPro" id="IPR000184">
    <property type="entry name" value="Bac_surfAg_D15"/>
</dbReference>
<dbReference type="InterPro" id="IPR035243">
    <property type="entry name" value="TamA_POTRA_Dom_1"/>
</dbReference>
<evidence type="ECO:0000313" key="15">
    <source>
        <dbReference type="EMBL" id="AGO16280.1"/>
    </source>
</evidence>
<keyword evidence="7" id="KW-0472">Membrane</keyword>
<feature type="chain" id="PRO_5032852641" description="Translocation and assembly module subunit TamA" evidence="11">
    <location>
        <begin position="20"/>
        <end position="577"/>
    </location>
</feature>
<dbReference type="GO" id="GO:0009306">
    <property type="term" value="P:protein secretion"/>
    <property type="evidence" value="ECO:0007669"/>
    <property type="project" value="TreeGrafter"/>
</dbReference>
<evidence type="ECO:0000256" key="11">
    <source>
        <dbReference type="SAM" id="SignalP"/>
    </source>
</evidence>
<dbReference type="Proteomes" id="UP000014672">
    <property type="component" value="Chromosome"/>
</dbReference>
<keyword evidence="5" id="KW-0812">Transmembrane</keyword>
<evidence type="ECO:0000256" key="2">
    <source>
        <dbReference type="ARBA" id="ARBA00010248"/>
    </source>
</evidence>
<sequence>MKTRLSFCSLLVLIGIANAEQTVLLEVDGIKDKDLYQNVRIYLSQLSNDDADSSERYQQLVQETVDKALRAKGYYNTQYRFELTPRTSSNKDLLTLYVQLDQPVKLDEREIKLTGQAEQDDDFKRLLAKEVPPMGTVLNHETYDNFKSSIEKLSQTNGYFDGQWLYHRLEVHPKEYLADWRLGYDSGKRYRYGKIGFKGNQIREEYLTNILRIKSGDYYYLNDLSILSNDFSSSSWFSSVLVEPSVKQPSKEVDLDILLIPKKKNDIEVGIGYATDVGPRLQFNWKKPWINGRGHSLELNSYLSKPKQRVEFGYKMPVKAQPLHYYYQVSGGLDRENQNDTQFTGAYSAFQRFWNHETGWAFSFGVKTRYDAFRQGSDKFKTFLLYPTASLNRTRSDGRRFPLWGDSQKVTINFGDKAFISDVSFYSFKASTAWVRTYFDNHRIVARAEVGYLKSAEFERIPPSLRYFAGGDMSVRGFGYKKISPKNNQGKLTGGSHLATGSVEYQYQVYPDWWAATFYDTGLSDKKFSSKTLHSGAGIGVRWASPIGAVKFDLAMPVRSPDNKKGLQFYIGLGTEL</sequence>
<dbReference type="EMBL" id="CP005384">
    <property type="protein sequence ID" value="AGO16280.1"/>
    <property type="molecule type" value="Genomic_DNA"/>
</dbReference>
<evidence type="ECO:0000313" key="16">
    <source>
        <dbReference type="Proteomes" id="UP000014672"/>
    </source>
</evidence>
<evidence type="ECO:0000259" key="12">
    <source>
        <dbReference type="Pfam" id="PF01103"/>
    </source>
</evidence>
<dbReference type="Pfam" id="PF07244">
    <property type="entry name" value="POTRA"/>
    <property type="match status" value="1"/>
</dbReference>
<dbReference type="GO" id="GO:0009279">
    <property type="term" value="C:cell outer membrane"/>
    <property type="evidence" value="ECO:0007669"/>
    <property type="project" value="UniProtKB-SubCell"/>
</dbReference>
<keyword evidence="4" id="KW-1134">Transmembrane beta strand</keyword>
<evidence type="ECO:0000256" key="7">
    <source>
        <dbReference type="ARBA" id="ARBA00023136"/>
    </source>
</evidence>
<keyword evidence="8" id="KW-0998">Cell outer membrane</keyword>
<dbReference type="AlphaFoldDB" id="A0A806JFH2"/>
<gene>
    <name evidence="15" type="ORF">K756_05430</name>
</gene>
<proteinExistence type="inferred from homology"/>
<evidence type="ECO:0000256" key="4">
    <source>
        <dbReference type="ARBA" id="ARBA00022452"/>
    </source>
</evidence>
<dbReference type="KEGG" id="hpaz:K756_05430"/>
<protein>
    <recommendedName>
        <fullName evidence="3">Translocation and assembly module subunit TamA</fullName>
    </recommendedName>
    <alternativeName>
        <fullName evidence="9">Autotransporter assembly factor TamA</fullName>
    </alternativeName>
</protein>
<dbReference type="PANTHER" id="PTHR12815">
    <property type="entry name" value="SORTING AND ASSEMBLY MACHINERY SAMM50 PROTEIN FAMILY MEMBER"/>
    <property type="match status" value="1"/>
</dbReference>
<evidence type="ECO:0000256" key="10">
    <source>
        <dbReference type="ARBA" id="ARBA00093548"/>
    </source>
</evidence>
<feature type="domain" description="TamA POTRA" evidence="14">
    <location>
        <begin position="25"/>
        <end position="99"/>
    </location>
</feature>
<evidence type="ECO:0000259" key="14">
    <source>
        <dbReference type="Pfam" id="PF17243"/>
    </source>
</evidence>
<evidence type="ECO:0000256" key="8">
    <source>
        <dbReference type="ARBA" id="ARBA00023237"/>
    </source>
</evidence>
<organism evidence="15 16">
    <name type="scientific">Glaesserella parasuis ZJ0906</name>
    <dbReference type="NCBI Taxonomy" id="1322346"/>
    <lineage>
        <taxon>Bacteria</taxon>
        <taxon>Pseudomonadati</taxon>
        <taxon>Pseudomonadota</taxon>
        <taxon>Gammaproteobacteria</taxon>
        <taxon>Pasteurellales</taxon>
        <taxon>Pasteurellaceae</taxon>
        <taxon>Glaesserella</taxon>
    </lineage>
</organism>
<reference evidence="15 16" key="1">
    <citation type="journal article" date="2013" name="PLoS ONE">
        <title>Complete Genome Analysis of a Haemophilus parasuis Serovar 12 Strain from China.</title>
        <authorList>
            <person name="Li Y."/>
            <person name="Kwok A.H."/>
            <person name="Jiang J."/>
            <person name="Zou Y."/>
            <person name="Zheng F."/>
            <person name="Chen P."/>
            <person name="Hou C."/>
            <person name="Leung F.C."/>
            <person name="Jiang P."/>
        </authorList>
    </citation>
    <scope>NUCLEOTIDE SEQUENCE [LARGE SCALE GENOMIC DNA]</scope>
    <source>
        <strain evidence="15 16">ZJ0906</strain>
    </source>
</reference>
<evidence type="ECO:0000259" key="13">
    <source>
        <dbReference type="Pfam" id="PF07244"/>
    </source>
</evidence>
<comment type="similarity">
    <text evidence="2">Belongs to the TamA family.</text>
</comment>
<accession>A0A806JFH2</accession>
<dbReference type="Gene3D" id="2.40.160.50">
    <property type="entry name" value="membrane protein fhac: a member of the omp85/tpsb transporter family"/>
    <property type="match status" value="1"/>
</dbReference>
<comment type="subcellular location">
    <subcellularLocation>
        <location evidence="1">Cell outer membrane</location>
    </subcellularLocation>
</comment>
<comment type="subunit">
    <text evidence="10">Interacts with TamB to form the translocation and assembly module (TAM).</text>
</comment>
<dbReference type="Pfam" id="PF01103">
    <property type="entry name" value="Omp85"/>
    <property type="match status" value="1"/>
</dbReference>
<evidence type="ECO:0000256" key="5">
    <source>
        <dbReference type="ARBA" id="ARBA00022692"/>
    </source>
</evidence>
<keyword evidence="6 11" id="KW-0732">Signal</keyword>
<feature type="domain" description="Bacterial surface antigen (D15)" evidence="12">
    <location>
        <begin position="278"/>
        <end position="576"/>
    </location>
</feature>
<evidence type="ECO:0000256" key="9">
    <source>
        <dbReference type="ARBA" id="ARBA00033063"/>
    </source>
</evidence>
<feature type="domain" description="POTRA" evidence="13">
    <location>
        <begin position="190"/>
        <end position="257"/>
    </location>
</feature>
<evidence type="ECO:0000256" key="1">
    <source>
        <dbReference type="ARBA" id="ARBA00004442"/>
    </source>
</evidence>
<dbReference type="GO" id="GO:0097347">
    <property type="term" value="C:TAM protein secretion complex"/>
    <property type="evidence" value="ECO:0007669"/>
    <property type="project" value="TreeGrafter"/>
</dbReference>
<feature type="signal peptide" evidence="11">
    <location>
        <begin position="1"/>
        <end position="19"/>
    </location>
</feature>
<dbReference type="InterPro" id="IPR039910">
    <property type="entry name" value="D15-like"/>
</dbReference>
<dbReference type="Pfam" id="PF17243">
    <property type="entry name" value="POTRA_TamA_1"/>
    <property type="match status" value="1"/>
</dbReference>
<evidence type="ECO:0000256" key="3">
    <source>
        <dbReference type="ARBA" id="ARBA00015419"/>
    </source>
</evidence>
<dbReference type="InterPro" id="IPR010827">
    <property type="entry name" value="BamA/TamA_POTRA"/>
</dbReference>
<name>A0A806JFH2_GLAPU</name>
<evidence type="ECO:0000256" key="6">
    <source>
        <dbReference type="ARBA" id="ARBA00022729"/>
    </source>
</evidence>
<dbReference type="PANTHER" id="PTHR12815:SF47">
    <property type="entry name" value="TRANSLOCATION AND ASSEMBLY MODULE SUBUNIT TAMA"/>
    <property type="match status" value="1"/>
</dbReference>